<dbReference type="Proteomes" id="UP000727490">
    <property type="component" value="Unassembled WGS sequence"/>
</dbReference>
<dbReference type="PROSITE" id="PS51257">
    <property type="entry name" value="PROKAR_LIPOPROTEIN"/>
    <property type="match status" value="1"/>
</dbReference>
<evidence type="ECO:0000256" key="1">
    <source>
        <dbReference type="SAM" id="SignalP"/>
    </source>
</evidence>
<name>A0A951IWR0_9BACT</name>
<dbReference type="EMBL" id="RPHB01000005">
    <property type="protein sequence ID" value="MBW3468630.1"/>
    <property type="molecule type" value="Genomic_DNA"/>
</dbReference>
<comment type="caution">
    <text evidence="2">The sequence shown here is derived from an EMBL/GenBank/DDBJ whole genome shotgun (WGS) entry which is preliminary data.</text>
</comment>
<gene>
    <name evidence="2" type="ORF">EGN73_12520</name>
</gene>
<organism evidence="2 3">
    <name type="scientific">Arthrospiribacter ruber</name>
    <dbReference type="NCBI Taxonomy" id="2487934"/>
    <lineage>
        <taxon>Bacteria</taxon>
        <taxon>Pseudomonadati</taxon>
        <taxon>Bacteroidota</taxon>
        <taxon>Cytophagia</taxon>
        <taxon>Cytophagales</taxon>
        <taxon>Cyclobacteriaceae</taxon>
        <taxon>Arthrospiribacter</taxon>
    </lineage>
</organism>
<evidence type="ECO:0000313" key="2">
    <source>
        <dbReference type="EMBL" id="MBW3468630.1"/>
    </source>
</evidence>
<keyword evidence="1" id="KW-0732">Signal</keyword>
<evidence type="ECO:0000313" key="3">
    <source>
        <dbReference type="Proteomes" id="UP000727490"/>
    </source>
</evidence>
<accession>A0A951IWR0</accession>
<proteinExistence type="predicted"/>
<sequence length="334" mass="38290">MNRYALFCLILLQFFFACSNPNKEQSQKVSLELTSFVKLLEYDLRNLENEITALTDTIKYFYSKKESLVSNADKSLFRFENGIANPLPNADLNLSTLYISELAKDKNEAMDLVYVTNPIDPLFKALFEKYEVISQVYFNSIPQLSRLYPPYEALSVLEPDLDITSFNFFYEADAVNNPERGNVWLSEIYIDPAGRGWVASLIRPVYIDNELLMVVGFDITVNDLIGIYLNNTSRNIVIVDGRGTVVAGKAKAIEGLSLPPLKNHTYSQTITSDSFRAEDFNLFRSKSKEVRNLASRIILSEEKYLSLKDEDESFNVIVERMENIDWYVLDLVFE</sequence>
<feature type="chain" id="PRO_5037371324" evidence="1">
    <location>
        <begin position="20"/>
        <end position="334"/>
    </location>
</feature>
<keyword evidence="3" id="KW-1185">Reference proteome</keyword>
<protein>
    <submittedName>
        <fullName evidence="2">Cache sensor protein</fullName>
    </submittedName>
</protein>
<feature type="signal peptide" evidence="1">
    <location>
        <begin position="1"/>
        <end position="19"/>
    </location>
</feature>
<reference evidence="2 3" key="1">
    <citation type="journal article" date="2020" name="Syst. Appl. Microbiol.">
        <title>Arthrospiribacter ruber gen. nov., sp. nov., a novel bacterium isolated from Arthrospira cultures.</title>
        <authorList>
            <person name="Waleron M."/>
            <person name="Misztak A."/>
            <person name="Waleron M.M."/>
            <person name="Furmaniak M."/>
            <person name="Mrozik A."/>
            <person name="Waleron K."/>
        </authorList>
    </citation>
    <scope>NUCLEOTIDE SEQUENCE [LARGE SCALE GENOMIC DNA]</scope>
    <source>
        <strain evidence="2 3">DPMB0001</strain>
    </source>
</reference>
<dbReference type="AlphaFoldDB" id="A0A951IWR0"/>